<accession>A0A0F5HSL1</accession>
<keyword evidence="1 4" id="KW-0540">Nuclease</keyword>
<evidence type="ECO:0000256" key="4">
    <source>
        <dbReference type="HAMAP-Rule" id="MF_01468"/>
    </source>
</evidence>
<dbReference type="PANTHER" id="PTHR34276">
    <property type="entry name" value="MINI-RIBONUCLEASE 3"/>
    <property type="match status" value="1"/>
</dbReference>
<sequence length="138" mass="15759">MEFEPLKDARQMNGLALAYMGDAIYEVYVRRFLLESGKVKPNELHREATRYVSAKAQARFLHEMIEEELLSESELAVVRRGRNAKSATVPKNTDVQTYRHSTGFEALVGLLFLTGEEARLQEIIHFCLEQNNQQEGGN</sequence>
<keyword evidence="4" id="KW-0699">rRNA-binding</keyword>
<comment type="function">
    <text evidence="4">Involved in correct processing of both the 5' and 3' ends of 23S rRNA precursor. Processes 30S rRNA precursor transcript even in absence of ribonuclease 3 (Rnc); Rnc processes 30S rRNA into smaller rRNA precursors.</text>
</comment>
<evidence type="ECO:0000256" key="1">
    <source>
        <dbReference type="ARBA" id="ARBA00022722"/>
    </source>
</evidence>
<dbReference type="PIRSF" id="PIRSF005520">
    <property type="entry name" value="UCP005520"/>
    <property type="match status" value="1"/>
</dbReference>
<dbReference type="AlphaFoldDB" id="A0A0F5HSL1"/>
<comment type="subunit">
    <text evidence="4">Homodimer.</text>
</comment>
<dbReference type="EC" id="3.1.26.-" evidence="4"/>
<evidence type="ECO:0000256" key="3">
    <source>
        <dbReference type="ARBA" id="ARBA00022801"/>
    </source>
</evidence>
<evidence type="ECO:0000259" key="5">
    <source>
        <dbReference type="Pfam" id="PF00636"/>
    </source>
</evidence>
<feature type="active site" evidence="4">
    <location>
        <position position="22"/>
    </location>
</feature>
<evidence type="ECO:0000313" key="6">
    <source>
        <dbReference type="EMBL" id="KKB34846.1"/>
    </source>
</evidence>
<keyword evidence="7" id="KW-1185">Reference proteome</keyword>
<evidence type="ECO:0000256" key="2">
    <source>
        <dbReference type="ARBA" id="ARBA00022759"/>
    </source>
</evidence>
<keyword evidence="2 4" id="KW-0255">Endonuclease</keyword>
<reference evidence="6" key="1">
    <citation type="submission" date="2015-02" db="EMBL/GenBank/DDBJ databases">
        <title>Genome Assembly of Bacillaceae bacterium MTCC 8252.</title>
        <authorList>
            <person name="Verma A."/>
            <person name="Khatri I."/>
            <person name="Mual P."/>
            <person name="Subramanian S."/>
            <person name="Krishnamurthi S."/>
        </authorList>
    </citation>
    <scope>NUCLEOTIDE SEQUENCE [LARGE SCALE GENOMIC DNA]</scope>
    <source>
        <strain evidence="6">MTCC 8252</strain>
    </source>
</reference>
<keyword evidence="4" id="KW-0460">Magnesium</keyword>
<keyword evidence="4" id="KW-0694">RNA-binding</keyword>
<dbReference type="InterPro" id="IPR008226">
    <property type="entry name" value="Mini3_fam"/>
</dbReference>
<dbReference type="Gene3D" id="1.10.1520.10">
    <property type="entry name" value="Ribonuclease III domain"/>
    <property type="match status" value="1"/>
</dbReference>
<dbReference type="InterPro" id="IPR000999">
    <property type="entry name" value="RNase_III_dom"/>
</dbReference>
<proteinExistence type="inferred from homology"/>
<accession>A0A0F5HNG2</accession>
<dbReference type="GO" id="GO:0005737">
    <property type="term" value="C:cytoplasm"/>
    <property type="evidence" value="ECO:0007669"/>
    <property type="project" value="UniProtKB-SubCell"/>
</dbReference>
<feature type="domain" description="RNase III" evidence="5">
    <location>
        <begin position="16"/>
        <end position="115"/>
    </location>
</feature>
<protein>
    <recommendedName>
        <fullName evidence="4">Mini-ribonuclease 3</fullName>
        <shortName evidence="4">Mini-3</shortName>
        <shortName evidence="4">Mini-RNase 3</shortName>
        <ecNumber evidence="4">3.1.26.-</ecNumber>
    </recommendedName>
    <alternativeName>
        <fullName evidence="4">Mini-RNase III</fullName>
        <shortName evidence="4">Mini-III</shortName>
    </alternativeName>
</protein>
<dbReference type="Proteomes" id="UP000031563">
    <property type="component" value="Unassembled WGS sequence"/>
</dbReference>
<organism evidence="6 7">
    <name type="scientific">Bacillus thermotolerans</name>
    <name type="common">Quasibacillus thermotolerans</name>
    <dbReference type="NCBI Taxonomy" id="1221996"/>
    <lineage>
        <taxon>Bacteria</taxon>
        <taxon>Bacillati</taxon>
        <taxon>Bacillota</taxon>
        <taxon>Bacilli</taxon>
        <taxon>Bacillales</taxon>
        <taxon>Bacillaceae</taxon>
        <taxon>Bacillus</taxon>
    </lineage>
</organism>
<dbReference type="PANTHER" id="PTHR34276:SF1">
    <property type="entry name" value="MINI-RIBONUCLEASE 3"/>
    <property type="match status" value="1"/>
</dbReference>
<keyword evidence="4" id="KW-0698">rRNA processing</keyword>
<dbReference type="EMBL" id="JWIR02000078">
    <property type="protein sequence ID" value="KKB34846.1"/>
    <property type="molecule type" value="Genomic_DNA"/>
</dbReference>
<dbReference type="GO" id="GO:0006364">
    <property type="term" value="P:rRNA processing"/>
    <property type="evidence" value="ECO:0007669"/>
    <property type="project" value="UniProtKB-UniRule"/>
</dbReference>
<keyword evidence="4" id="KW-0690">Ribosome biogenesis</keyword>
<comment type="cofactor">
    <cofactor evidence="4">
        <name>Mg(2+)</name>
        <dbReference type="ChEBI" id="CHEBI:18420"/>
    </cofactor>
</comment>
<keyword evidence="3 4" id="KW-0378">Hydrolase</keyword>
<dbReference type="STRING" id="1221996.QY95_03672"/>
<comment type="caution">
    <text evidence="6">The sequence shown here is derived from an EMBL/GenBank/DDBJ whole genome shotgun (WGS) entry which is preliminary data.</text>
</comment>
<dbReference type="SUPFAM" id="SSF69065">
    <property type="entry name" value="RNase III domain-like"/>
    <property type="match status" value="1"/>
</dbReference>
<dbReference type="GO" id="GO:0004525">
    <property type="term" value="F:ribonuclease III activity"/>
    <property type="evidence" value="ECO:0007669"/>
    <property type="project" value="InterPro"/>
</dbReference>
<dbReference type="GO" id="GO:0019843">
    <property type="term" value="F:rRNA binding"/>
    <property type="evidence" value="ECO:0007669"/>
    <property type="project" value="UniProtKB-UniRule"/>
</dbReference>
<gene>
    <name evidence="4" type="primary">mrnC</name>
    <name evidence="6" type="ORF">QY95_03672</name>
</gene>
<comment type="subcellular location">
    <subcellularLocation>
        <location evidence="4">Cytoplasm</location>
    </subcellularLocation>
</comment>
<comment type="similarity">
    <text evidence="4">Belongs to the MrnC RNase family.</text>
</comment>
<evidence type="ECO:0000313" key="7">
    <source>
        <dbReference type="Proteomes" id="UP000031563"/>
    </source>
</evidence>
<dbReference type="InterPro" id="IPR036389">
    <property type="entry name" value="RNase_III_sf"/>
</dbReference>
<keyword evidence="4" id="KW-0963">Cytoplasm</keyword>
<dbReference type="Pfam" id="PF00636">
    <property type="entry name" value="Ribonuclease_3"/>
    <property type="match status" value="1"/>
</dbReference>
<dbReference type="HAMAP" id="MF_01468">
    <property type="entry name" value="RNase_Mini_III"/>
    <property type="match status" value="1"/>
</dbReference>
<name>A0A0F5HSL1_BACTR</name>